<dbReference type="InterPro" id="IPR050039">
    <property type="entry name" value="MAB_1171c-like"/>
</dbReference>
<dbReference type="NCBIfam" id="NF042915">
    <property type="entry name" value="MAB_1171c_fam"/>
    <property type="match status" value="1"/>
</dbReference>
<dbReference type="Pfam" id="PF20182">
    <property type="entry name" value="DUF6545"/>
    <property type="match status" value="1"/>
</dbReference>
<keyword evidence="5" id="KW-1185">Reference proteome</keyword>
<keyword evidence="2" id="KW-0472">Membrane</keyword>
<sequence length="418" mass="46008">MKLTLFNASYLATAPVWAAILAFKMRDLRRKGWTTPALWALCLSVLAATLSSISAAPANNTLLHQLTGIVHFAVPWCYSWATLYAGSTLATVLLWRYPPARAWRSVRWIILGYSTTIVTLIALFVASYDTTRADERLTDWDIHYATTHPTVSAFMLAYITAMTVGTTAQAYQCWSASRAVRATGRVWTARTLRWFAIVPLWPLASVLVKFVVLITLWCGTTHLAPIGAAAPAISVLGSIPMAIAILLPSWGPRLARLRDSIVAWRRYHQLRPLLNVVRQTHPTSALPDRRQDVHRRLHRAVVELNDWQLALAPHRDSRVGRRAERLACEAGLTGAALTATITAAQLKAAAHYQHHDHPVGEDIPADEDQVRDGDPAEEQAAWARVARAYHSRIVDRAVASVLTETAAPLTAGHGDAAG</sequence>
<evidence type="ECO:0000256" key="1">
    <source>
        <dbReference type="SAM" id="MobiDB-lite"/>
    </source>
</evidence>
<dbReference type="RefSeq" id="WP_189060236.1">
    <property type="nucleotide sequence ID" value="NZ_BMMK01000022.1"/>
</dbReference>
<evidence type="ECO:0000313" key="5">
    <source>
        <dbReference type="Proteomes" id="UP000637578"/>
    </source>
</evidence>
<evidence type="ECO:0000313" key="4">
    <source>
        <dbReference type="EMBL" id="GGM68063.1"/>
    </source>
</evidence>
<evidence type="ECO:0000259" key="3">
    <source>
        <dbReference type="Pfam" id="PF20182"/>
    </source>
</evidence>
<reference evidence="4" key="2">
    <citation type="submission" date="2020-09" db="EMBL/GenBank/DDBJ databases">
        <authorList>
            <person name="Sun Q."/>
            <person name="Zhou Y."/>
        </authorList>
    </citation>
    <scope>NUCLEOTIDE SEQUENCE</scope>
    <source>
        <strain evidence="4">CGMCC 4.5737</strain>
    </source>
</reference>
<feature type="domain" description="DUF6545" evidence="3">
    <location>
        <begin position="263"/>
        <end position="391"/>
    </location>
</feature>
<feature type="transmembrane region" description="Helical" evidence="2">
    <location>
        <begin position="78"/>
        <end position="96"/>
    </location>
</feature>
<feature type="region of interest" description="Disordered" evidence="1">
    <location>
        <begin position="354"/>
        <end position="377"/>
    </location>
</feature>
<dbReference type="Proteomes" id="UP000637578">
    <property type="component" value="Unassembled WGS sequence"/>
</dbReference>
<keyword evidence="2" id="KW-1133">Transmembrane helix</keyword>
<reference evidence="4" key="1">
    <citation type="journal article" date="2014" name="Int. J. Syst. Evol. Microbiol.">
        <title>Complete genome sequence of Corynebacterium casei LMG S-19264T (=DSM 44701T), isolated from a smear-ripened cheese.</title>
        <authorList>
            <consortium name="US DOE Joint Genome Institute (JGI-PGF)"/>
            <person name="Walter F."/>
            <person name="Albersmeier A."/>
            <person name="Kalinowski J."/>
            <person name="Ruckert C."/>
        </authorList>
    </citation>
    <scope>NUCLEOTIDE SEQUENCE</scope>
    <source>
        <strain evidence="4">CGMCC 4.5737</strain>
    </source>
</reference>
<gene>
    <name evidence="4" type="ORF">GCM10012275_43280</name>
</gene>
<dbReference type="EMBL" id="BMMK01000022">
    <property type="protein sequence ID" value="GGM68063.1"/>
    <property type="molecule type" value="Genomic_DNA"/>
</dbReference>
<protein>
    <recommendedName>
        <fullName evidence="3">DUF6545 domain-containing protein</fullName>
    </recommendedName>
</protein>
<feature type="transmembrane region" description="Helical" evidence="2">
    <location>
        <begin position="223"/>
        <end position="247"/>
    </location>
</feature>
<proteinExistence type="predicted"/>
<feature type="transmembrane region" description="Helical" evidence="2">
    <location>
        <begin position="37"/>
        <end position="58"/>
    </location>
</feature>
<keyword evidence="2" id="KW-0812">Transmembrane</keyword>
<feature type="transmembrane region" description="Helical" evidence="2">
    <location>
        <begin position="108"/>
        <end position="128"/>
    </location>
</feature>
<organism evidence="4 5">
    <name type="scientific">Longimycelium tulufanense</name>
    <dbReference type="NCBI Taxonomy" id="907463"/>
    <lineage>
        <taxon>Bacteria</taxon>
        <taxon>Bacillati</taxon>
        <taxon>Actinomycetota</taxon>
        <taxon>Actinomycetes</taxon>
        <taxon>Pseudonocardiales</taxon>
        <taxon>Pseudonocardiaceae</taxon>
        <taxon>Longimycelium</taxon>
    </lineage>
</organism>
<dbReference type="InterPro" id="IPR046675">
    <property type="entry name" value="DUF6545"/>
</dbReference>
<feature type="transmembrane region" description="Helical" evidence="2">
    <location>
        <begin position="6"/>
        <end position="25"/>
    </location>
</feature>
<evidence type="ECO:0000256" key="2">
    <source>
        <dbReference type="SAM" id="Phobius"/>
    </source>
</evidence>
<comment type="caution">
    <text evidence="4">The sequence shown here is derived from an EMBL/GenBank/DDBJ whole genome shotgun (WGS) entry which is preliminary data.</text>
</comment>
<feature type="transmembrane region" description="Helical" evidence="2">
    <location>
        <begin position="192"/>
        <end position="217"/>
    </location>
</feature>
<accession>A0A8J3FWP1</accession>
<dbReference type="AlphaFoldDB" id="A0A8J3FWP1"/>
<feature type="transmembrane region" description="Helical" evidence="2">
    <location>
        <begin position="148"/>
        <end position="171"/>
    </location>
</feature>
<name>A0A8J3FWP1_9PSEU</name>